<keyword evidence="3 6" id="KW-0032">Aminotransferase</keyword>
<evidence type="ECO:0000256" key="3">
    <source>
        <dbReference type="ARBA" id="ARBA00022576"/>
    </source>
</evidence>
<dbReference type="GO" id="GO:0030170">
    <property type="term" value="F:pyridoxal phosphate binding"/>
    <property type="evidence" value="ECO:0007669"/>
    <property type="project" value="InterPro"/>
</dbReference>
<evidence type="ECO:0000256" key="5">
    <source>
        <dbReference type="ARBA" id="ARBA00022898"/>
    </source>
</evidence>
<sequence>MQPNNQHRDPSSSRSHVAPFHVMDVLAAAQQRQRTHGDALLLCVGQPATAAPAPVLRRARADLDNQVLGYTAAVGKPELRATIAAWHRDTYGTSTAAEDVVITTGSSGGFVALFLAALDAGDDIVLARPGYPAYRNTLQALGANIIEIDCGVESRFQLTVEHLQTLPRVPKAVIVTSPDNPTGTIIDAEELRAIADWCADHDCLLISDEIYHGITYGRQCASAREFSDQAVVVGSVSKYFSMTGWRIGWLIVPEWLRAPLDRLEANLTVCPPAISQAAAVEAFSAESLAELNSHVDRYARNRDVLLEGLPAVGLDNIAPPDGGFYIYANIAGLYDDPTAVDSMTWARELLAATGVAVAPGIDFDTAHGHEWVRLCFAGQTSEMEEAVRRIGAFTGRSLDR</sequence>
<reference evidence="8 9" key="1">
    <citation type="submission" date="2013-10" db="EMBL/GenBank/DDBJ databases">
        <title>Complete genome sequence of Corynebacterium lactis DSM 45799(T), isolated from raw cow milk.</title>
        <authorList>
            <person name="Ruckert C."/>
            <person name="Albersmeier A."/>
            <person name="Lipski A."/>
            <person name="Kalinowski J."/>
        </authorList>
    </citation>
    <scope>NUCLEOTIDE SEQUENCE [LARGE SCALE GENOMIC DNA]</scope>
    <source>
        <strain evidence="8 9">RW2-5</strain>
    </source>
</reference>
<evidence type="ECO:0000313" key="8">
    <source>
        <dbReference type="EMBL" id="ALA68041.1"/>
    </source>
</evidence>
<evidence type="ECO:0000313" key="9">
    <source>
        <dbReference type="Proteomes" id="UP000058446"/>
    </source>
</evidence>
<dbReference type="EC" id="2.6.1.-" evidence="6"/>
<dbReference type="PATRIC" id="fig|1408189.4.peg.2131"/>
<dbReference type="SUPFAM" id="SSF53383">
    <property type="entry name" value="PLP-dependent transferases"/>
    <property type="match status" value="1"/>
</dbReference>
<dbReference type="InterPro" id="IPR050596">
    <property type="entry name" value="AspAT/PAT-like"/>
</dbReference>
<evidence type="ECO:0000256" key="1">
    <source>
        <dbReference type="ARBA" id="ARBA00001933"/>
    </source>
</evidence>
<dbReference type="OrthoDB" id="9763453at2"/>
<dbReference type="Proteomes" id="UP000058446">
    <property type="component" value="Chromosome"/>
</dbReference>
<evidence type="ECO:0000256" key="6">
    <source>
        <dbReference type="RuleBase" id="RU000481"/>
    </source>
</evidence>
<evidence type="ECO:0000256" key="4">
    <source>
        <dbReference type="ARBA" id="ARBA00022679"/>
    </source>
</evidence>
<feature type="domain" description="Aminotransferase class I/classII large" evidence="7">
    <location>
        <begin position="40"/>
        <end position="390"/>
    </location>
</feature>
<protein>
    <recommendedName>
        <fullName evidence="6">Aminotransferase</fullName>
        <ecNumber evidence="6">2.6.1.-</ecNumber>
    </recommendedName>
</protein>
<keyword evidence="9" id="KW-1185">Reference proteome</keyword>
<dbReference type="RefSeq" id="WP_053412849.1">
    <property type="nucleotide sequence ID" value="NZ_CP006841.1"/>
</dbReference>
<comment type="cofactor">
    <cofactor evidence="1 6">
        <name>pyridoxal 5'-phosphate</name>
        <dbReference type="ChEBI" id="CHEBI:597326"/>
    </cofactor>
</comment>
<dbReference type="Pfam" id="PF00155">
    <property type="entry name" value="Aminotran_1_2"/>
    <property type="match status" value="1"/>
</dbReference>
<organism evidence="8 9">
    <name type="scientific">Corynebacterium lactis RW2-5</name>
    <dbReference type="NCBI Taxonomy" id="1408189"/>
    <lineage>
        <taxon>Bacteria</taxon>
        <taxon>Bacillati</taxon>
        <taxon>Actinomycetota</taxon>
        <taxon>Actinomycetes</taxon>
        <taxon>Mycobacteriales</taxon>
        <taxon>Corynebacteriaceae</taxon>
        <taxon>Corynebacterium</taxon>
    </lineage>
</organism>
<accession>A0A0K2H2U2</accession>
<keyword evidence="5" id="KW-0663">Pyridoxal phosphate</keyword>
<keyword evidence="4 6" id="KW-0808">Transferase</keyword>
<proteinExistence type="inferred from homology"/>
<dbReference type="InterPro" id="IPR015421">
    <property type="entry name" value="PyrdxlP-dep_Trfase_major"/>
</dbReference>
<dbReference type="GO" id="GO:0008483">
    <property type="term" value="F:transaminase activity"/>
    <property type="evidence" value="ECO:0007669"/>
    <property type="project" value="UniProtKB-KW"/>
</dbReference>
<evidence type="ECO:0000256" key="2">
    <source>
        <dbReference type="ARBA" id="ARBA00007441"/>
    </source>
</evidence>
<name>A0A0K2H2U2_9CORY</name>
<dbReference type="PANTHER" id="PTHR46383:SF2">
    <property type="entry name" value="AMINOTRANSFERASE"/>
    <property type="match status" value="1"/>
</dbReference>
<dbReference type="InterPro" id="IPR004839">
    <property type="entry name" value="Aminotransferase_I/II_large"/>
</dbReference>
<dbReference type="PANTHER" id="PTHR46383">
    <property type="entry name" value="ASPARTATE AMINOTRANSFERASE"/>
    <property type="match status" value="1"/>
</dbReference>
<dbReference type="STRING" id="1408189.CLAC_10585"/>
<comment type="similarity">
    <text evidence="2 6">Belongs to the class-I pyridoxal-phosphate-dependent aminotransferase family.</text>
</comment>
<dbReference type="CDD" id="cd00609">
    <property type="entry name" value="AAT_like"/>
    <property type="match status" value="1"/>
</dbReference>
<dbReference type="AlphaFoldDB" id="A0A0K2H2U2"/>
<gene>
    <name evidence="8" type="ORF">CLAC_10585</name>
</gene>
<dbReference type="InterPro" id="IPR015424">
    <property type="entry name" value="PyrdxlP-dep_Trfase"/>
</dbReference>
<dbReference type="InterPro" id="IPR004838">
    <property type="entry name" value="NHTrfase_class1_PyrdxlP-BS"/>
</dbReference>
<dbReference type="EMBL" id="CP006841">
    <property type="protein sequence ID" value="ALA68041.1"/>
    <property type="molecule type" value="Genomic_DNA"/>
</dbReference>
<dbReference type="GO" id="GO:0006520">
    <property type="term" value="P:amino acid metabolic process"/>
    <property type="evidence" value="ECO:0007669"/>
    <property type="project" value="InterPro"/>
</dbReference>
<dbReference type="KEGG" id="clw:CLAC_10585"/>
<dbReference type="Gene3D" id="3.40.640.10">
    <property type="entry name" value="Type I PLP-dependent aspartate aminotransferase-like (Major domain)"/>
    <property type="match status" value="1"/>
</dbReference>
<evidence type="ECO:0000259" key="7">
    <source>
        <dbReference type="Pfam" id="PF00155"/>
    </source>
</evidence>
<dbReference type="PROSITE" id="PS00105">
    <property type="entry name" value="AA_TRANSFER_CLASS_1"/>
    <property type="match status" value="1"/>
</dbReference>